<evidence type="ECO:0000313" key="2">
    <source>
        <dbReference type="Proteomes" id="UP000199331"/>
    </source>
</evidence>
<reference evidence="2" key="1">
    <citation type="submission" date="2016-10" db="EMBL/GenBank/DDBJ databases">
        <authorList>
            <person name="Varghese N."/>
            <person name="Submissions S."/>
        </authorList>
    </citation>
    <scope>NUCLEOTIDE SEQUENCE [LARGE SCALE GENOMIC DNA]</scope>
    <source>
        <strain evidence="2">CGMCC 1.7715</strain>
    </source>
</reference>
<organism evidence="1 2">
    <name type="scientific">Qipengyuania nanhaisediminis</name>
    <dbReference type="NCBI Taxonomy" id="604088"/>
    <lineage>
        <taxon>Bacteria</taxon>
        <taxon>Pseudomonadati</taxon>
        <taxon>Pseudomonadota</taxon>
        <taxon>Alphaproteobacteria</taxon>
        <taxon>Sphingomonadales</taxon>
        <taxon>Erythrobacteraceae</taxon>
        <taxon>Qipengyuania</taxon>
    </lineage>
</organism>
<dbReference type="STRING" id="604088.SAMN04488060_1340"/>
<dbReference type="AlphaFoldDB" id="A0A1I5MFY1"/>
<sequence>MDTIEQFGVRENLGEQFLDGSVGARLGVLDAVEKLNARTEQRAHEWSILPHIVGNQRHAPGGEQVLDLVEDRALLRYGDLVKDEAADDLVWPPAVGKLETIEKAVVPPDHIGSGTELALRDSQRCGVGLNADEAGFGAVGHQRPEQGPGAAPDIDDLVAGQQCGLFDDCAAPPSLARKDCDRAIIERREPAFAQRRSELALFWRNCRAFHAMAPIRRWYLPLLLDLLLLRVADPHPSKKKLEGLREASRIGTVQPTGARDA</sequence>
<name>A0A1I5MFY1_9SPHN</name>
<accession>A0A1I5MFY1</accession>
<gene>
    <name evidence="1" type="ORF">SAMN04488060_1340</name>
</gene>
<keyword evidence="2" id="KW-1185">Reference proteome</keyword>
<evidence type="ECO:0000313" key="1">
    <source>
        <dbReference type="EMBL" id="SFP08409.1"/>
    </source>
</evidence>
<dbReference type="Proteomes" id="UP000199331">
    <property type="component" value="Unassembled WGS sequence"/>
</dbReference>
<proteinExistence type="predicted"/>
<dbReference type="EMBL" id="FOWZ01000002">
    <property type="protein sequence ID" value="SFP08409.1"/>
    <property type="molecule type" value="Genomic_DNA"/>
</dbReference>
<protein>
    <submittedName>
        <fullName evidence="1">Uncharacterized protein</fullName>
    </submittedName>
</protein>